<protein>
    <recommendedName>
        <fullName evidence="2">DUF3108 domain-containing protein</fullName>
    </recommendedName>
</protein>
<organism evidence="1">
    <name type="scientific">bioreactor metagenome</name>
    <dbReference type="NCBI Taxonomy" id="1076179"/>
    <lineage>
        <taxon>unclassified sequences</taxon>
        <taxon>metagenomes</taxon>
        <taxon>ecological metagenomes</taxon>
    </lineage>
</organism>
<dbReference type="InterPro" id="IPR021457">
    <property type="entry name" value="DUF3108"/>
</dbReference>
<dbReference type="Pfam" id="PF11306">
    <property type="entry name" value="DUF3108"/>
    <property type="match status" value="1"/>
</dbReference>
<name>A0A644Y7Z5_9ZZZZ</name>
<sequence>MRDIPNSQKAYKSGEKLVYIINYEWGMVKTDVGEAEVMLRMDRNERYGEHFHAVVKGTTYKFYDIFFKVRDLFESRFNTVNGRPFYFHRDIAEGRYRMKNTHHYNKDYTINATVQRKSDPARDTLLKGTVCTFDLVSLFYFARNLDFSEVPAGVPQPISFAIDDEVFNLYYKFLGRENKRIPGLGHFKTMKFAAKVVAGEVFSGKEEIILWVSDDANMVPLLFETPIMVGKVTGRLSLFDNLKYPLSSKLK</sequence>
<accession>A0A644Y7Z5</accession>
<evidence type="ECO:0008006" key="2">
    <source>
        <dbReference type="Google" id="ProtNLM"/>
    </source>
</evidence>
<comment type="caution">
    <text evidence="1">The sequence shown here is derived from an EMBL/GenBank/DDBJ whole genome shotgun (WGS) entry which is preliminary data.</text>
</comment>
<proteinExistence type="predicted"/>
<dbReference type="AlphaFoldDB" id="A0A644Y7Z5"/>
<dbReference type="EMBL" id="VSSQ01004327">
    <property type="protein sequence ID" value="MPM24722.1"/>
    <property type="molecule type" value="Genomic_DNA"/>
</dbReference>
<gene>
    <name evidence="1" type="ORF">SDC9_71207</name>
</gene>
<evidence type="ECO:0000313" key="1">
    <source>
        <dbReference type="EMBL" id="MPM24722.1"/>
    </source>
</evidence>
<reference evidence="1" key="1">
    <citation type="submission" date="2019-08" db="EMBL/GenBank/DDBJ databases">
        <authorList>
            <person name="Kucharzyk K."/>
            <person name="Murdoch R.W."/>
            <person name="Higgins S."/>
            <person name="Loffler F."/>
        </authorList>
    </citation>
    <scope>NUCLEOTIDE SEQUENCE</scope>
</reference>